<organism evidence="1 2">
    <name type="scientific">Ascodesmis nigricans</name>
    <dbReference type="NCBI Taxonomy" id="341454"/>
    <lineage>
        <taxon>Eukaryota</taxon>
        <taxon>Fungi</taxon>
        <taxon>Dikarya</taxon>
        <taxon>Ascomycota</taxon>
        <taxon>Pezizomycotina</taxon>
        <taxon>Pezizomycetes</taxon>
        <taxon>Pezizales</taxon>
        <taxon>Ascodesmidaceae</taxon>
        <taxon>Ascodesmis</taxon>
    </lineage>
</organism>
<reference evidence="1 2" key="1">
    <citation type="submission" date="2019-04" db="EMBL/GenBank/DDBJ databases">
        <title>Comparative genomics and transcriptomics to analyze fruiting body development in filamentous ascomycetes.</title>
        <authorList>
            <consortium name="DOE Joint Genome Institute"/>
            <person name="Lutkenhaus R."/>
            <person name="Traeger S."/>
            <person name="Breuer J."/>
            <person name="Kuo A."/>
            <person name="Lipzen A."/>
            <person name="Pangilinan J."/>
            <person name="Dilworth D."/>
            <person name="Sandor L."/>
            <person name="Poggeler S."/>
            <person name="Barry K."/>
            <person name="Grigoriev I.V."/>
            <person name="Nowrousian M."/>
        </authorList>
    </citation>
    <scope>NUCLEOTIDE SEQUENCE [LARGE SCALE GENOMIC DNA]</scope>
    <source>
        <strain evidence="1 2">CBS 389.68</strain>
    </source>
</reference>
<name>A0A4S2MZ60_9PEZI</name>
<evidence type="ECO:0000313" key="1">
    <source>
        <dbReference type="EMBL" id="TGZ81844.1"/>
    </source>
</evidence>
<dbReference type="AlphaFoldDB" id="A0A4S2MZ60"/>
<dbReference type="InParanoid" id="A0A4S2MZ60"/>
<protein>
    <submittedName>
        <fullName evidence="1">Uncharacterized protein</fullName>
    </submittedName>
</protein>
<dbReference type="Proteomes" id="UP000298138">
    <property type="component" value="Unassembled WGS sequence"/>
</dbReference>
<sequence>MSSASSASPLFLTPFPPLTGIVPCSPFPNTITLFKLSVCLNSPMHSFHCFGNTSISSVINFDSVFRSFRRARSLSLIPSDNLRTLSSGTFIRMSSINH</sequence>
<proteinExistence type="predicted"/>
<gene>
    <name evidence="1" type="ORF">EX30DRAFT_340268</name>
</gene>
<dbReference type="EMBL" id="ML220117">
    <property type="protein sequence ID" value="TGZ81844.1"/>
    <property type="molecule type" value="Genomic_DNA"/>
</dbReference>
<keyword evidence="2" id="KW-1185">Reference proteome</keyword>
<evidence type="ECO:0000313" key="2">
    <source>
        <dbReference type="Proteomes" id="UP000298138"/>
    </source>
</evidence>
<accession>A0A4S2MZ60</accession>